<gene>
    <name evidence="4" type="ORF">GCM10018781_12690</name>
</gene>
<dbReference type="SUPFAM" id="SSF47413">
    <property type="entry name" value="lambda repressor-like DNA-binding domains"/>
    <property type="match status" value="1"/>
</dbReference>
<dbReference type="AlphaFoldDB" id="A0A919KM19"/>
<dbReference type="InterPro" id="IPR010982">
    <property type="entry name" value="Lambda_DNA-bd_dom_sf"/>
</dbReference>
<evidence type="ECO:0000259" key="3">
    <source>
        <dbReference type="PROSITE" id="PS50943"/>
    </source>
</evidence>
<dbReference type="PROSITE" id="PS50943">
    <property type="entry name" value="HTH_CROC1"/>
    <property type="match status" value="1"/>
</dbReference>
<reference evidence="4" key="2">
    <citation type="submission" date="2020-09" db="EMBL/GenBank/DDBJ databases">
        <authorList>
            <person name="Sun Q."/>
            <person name="Ohkuma M."/>
        </authorList>
    </citation>
    <scope>NUCLEOTIDE SEQUENCE</scope>
    <source>
        <strain evidence="4">JCM 4646</strain>
    </source>
</reference>
<sequence>MSESTRLLVRRLREIKDANNWSLAETARRTHFSKASWERWLNGKRLITRQALDSLLKASGANSTELTALYEQALAEESSAAPTEPVPGAGPGQAPPGEPDPDDAAGPAPADPDDAAGPAPAAADPSPVRSPAPDPGEGDSTEPGRRSGRRARRRLRAALATAVGASVLLVAALLWPSAPGPGTAGPGPTPSAGTGHPAPAALAPPCQGVGCVGKDPQASGCAVDARTLLTANVGERIIYLRYSQRCLAAWAAIKQGAPKDTATITTNSGQQQTAEIHWGYDNYSAMVDASGSDTTLQVCGVQPGGRGCTGVYNDPAHQPWPAPTDTGTPAGGTAPPAVATAPPAADPPTAGPPTAADPTG</sequence>
<comment type="caution">
    <text evidence="4">The sequence shown here is derived from an EMBL/GenBank/DDBJ whole genome shotgun (WGS) entry which is preliminary data.</text>
</comment>
<dbReference type="RefSeq" id="WP_190209768.1">
    <property type="nucleotide sequence ID" value="NZ_BNBO01000004.1"/>
</dbReference>
<evidence type="ECO:0000313" key="4">
    <source>
        <dbReference type="EMBL" id="GHH63362.1"/>
    </source>
</evidence>
<name>A0A919KM19_9ACTN</name>
<keyword evidence="5" id="KW-1185">Reference proteome</keyword>
<accession>A0A919KM19</accession>
<evidence type="ECO:0000313" key="5">
    <source>
        <dbReference type="Proteomes" id="UP000617734"/>
    </source>
</evidence>
<keyword evidence="2" id="KW-1133">Transmembrane helix</keyword>
<feature type="transmembrane region" description="Helical" evidence="2">
    <location>
        <begin position="155"/>
        <end position="175"/>
    </location>
</feature>
<dbReference type="EMBL" id="BNBO01000004">
    <property type="protein sequence ID" value="GHH63362.1"/>
    <property type="molecule type" value="Genomic_DNA"/>
</dbReference>
<reference evidence="4" key="1">
    <citation type="journal article" date="2014" name="Int. J. Syst. Evol. Microbiol.">
        <title>Complete genome sequence of Corynebacterium casei LMG S-19264T (=DSM 44701T), isolated from a smear-ripened cheese.</title>
        <authorList>
            <consortium name="US DOE Joint Genome Institute (JGI-PGF)"/>
            <person name="Walter F."/>
            <person name="Albersmeier A."/>
            <person name="Kalinowski J."/>
            <person name="Ruckert C."/>
        </authorList>
    </citation>
    <scope>NUCLEOTIDE SEQUENCE</scope>
    <source>
        <strain evidence="4">JCM 4646</strain>
    </source>
</reference>
<dbReference type="Pfam" id="PF13560">
    <property type="entry name" value="HTH_31"/>
    <property type="match status" value="1"/>
</dbReference>
<keyword evidence="2" id="KW-0812">Transmembrane</keyword>
<feature type="domain" description="HTH cro/C1-type" evidence="3">
    <location>
        <begin position="12"/>
        <end position="66"/>
    </location>
</feature>
<dbReference type="GO" id="GO:0003677">
    <property type="term" value="F:DNA binding"/>
    <property type="evidence" value="ECO:0007669"/>
    <property type="project" value="InterPro"/>
</dbReference>
<dbReference type="InterPro" id="IPR021224">
    <property type="entry name" value="DUF2690"/>
</dbReference>
<dbReference type="Pfam" id="PF10901">
    <property type="entry name" value="DUF2690"/>
    <property type="match status" value="1"/>
</dbReference>
<organism evidence="4 5">
    <name type="scientific">Kitasatospora indigofera</name>
    <dbReference type="NCBI Taxonomy" id="67307"/>
    <lineage>
        <taxon>Bacteria</taxon>
        <taxon>Bacillati</taxon>
        <taxon>Actinomycetota</taxon>
        <taxon>Actinomycetes</taxon>
        <taxon>Kitasatosporales</taxon>
        <taxon>Streptomycetaceae</taxon>
        <taxon>Kitasatospora</taxon>
    </lineage>
</organism>
<evidence type="ECO:0000256" key="2">
    <source>
        <dbReference type="SAM" id="Phobius"/>
    </source>
</evidence>
<dbReference type="Proteomes" id="UP000617734">
    <property type="component" value="Unassembled WGS sequence"/>
</dbReference>
<proteinExistence type="predicted"/>
<evidence type="ECO:0000256" key="1">
    <source>
        <dbReference type="SAM" id="MobiDB-lite"/>
    </source>
</evidence>
<dbReference type="InterPro" id="IPR001387">
    <property type="entry name" value="Cro/C1-type_HTH"/>
</dbReference>
<feature type="compositionally biased region" description="Low complexity" evidence="1">
    <location>
        <begin position="323"/>
        <end position="343"/>
    </location>
</feature>
<feature type="region of interest" description="Disordered" evidence="1">
    <location>
        <begin position="312"/>
        <end position="360"/>
    </location>
</feature>
<feature type="region of interest" description="Disordered" evidence="1">
    <location>
        <begin position="75"/>
        <end position="153"/>
    </location>
</feature>
<dbReference type="Gene3D" id="1.10.260.40">
    <property type="entry name" value="lambda repressor-like DNA-binding domains"/>
    <property type="match status" value="1"/>
</dbReference>
<keyword evidence="2" id="KW-0472">Membrane</keyword>
<dbReference type="GeneID" id="95351768"/>
<feature type="compositionally biased region" description="Low complexity" evidence="1">
    <location>
        <begin position="115"/>
        <end position="127"/>
    </location>
</feature>
<dbReference type="SMART" id="SM00530">
    <property type="entry name" value="HTH_XRE"/>
    <property type="match status" value="1"/>
</dbReference>
<dbReference type="CDD" id="cd00093">
    <property type="entry name" value="HTH_XRE"/>
    <property type="match status" value="1"/>
</dbReference>
<protein>
    <recommendedName>
        <fullName evidence="3">HTH cro/C1-type domain-containing protein</fullName>
    </recommendedName>
</protein>